<keyword evidence="6" id="KW-1185">Reference proteome</keyword>
<dbReference type="PaxDb" id="880073-Calab_0511"/>
<dbReference type="HOGENOM" id="CLU_010194_2_10_0"/>
<dbReference type="KEGG" id="caby:Cabys_3335"/>
<dbReference type="Gene3D" id="3.40.50.720">
    <property type="entry name" value="NAD(P)-binding Rossmann-like Domain"/>
    <property type="match status" value="1"/>
</dbReference>
<dbReference type="PANTHER" id="PTHR42879">
    <property type="entry name" value="3-OXOACYL-(ACYL-CARRIER-PROTEIN) REDUCTASE"/>
    <property type="match status" value="1"/>
</dbReference>
<dbReference type="RefSeq" id="WP_006927083.1">
    <property type="nucleotide sequence ID" value="NZ_CM001402.1"/>
</dbReference>
<dbReference type="OrthoDB" id="9775296at2"/>
<evidence type="ECO:0000313" key="4">
    <source>
        <dbReference type="EMBL" id="APF20083.1"/>
    </source>
</evidence>
<dbReference type="AlphaFoldDB" id="H1XRK3"/>
<evidence type="ECO:0000313" key="6">
    <source>
        <dbReference type="Proteomes" id="UP000004671"/>
    </source>
</evidence>
<dbReference type="STRING" id="880073.Cabys_3335"/>
<proteinExistence type="inferred from homology"/>
<dbReference type="SUPFAM" id="SSF51735">
    <property type="entry name" value="NAD(P)-binding Rossmann-fold domains"/>
    <property type="match status" value="1"/>
</dbReference>
<sequence>MELKDKVAIVTGGHKGIGKALSVKLAQHGVHVAMVGRDVAALDAAASEIKKLGVQALAVQGDLREKDVIDRFVQQVIEKFGRLDILINNAGVGYFAPLSELSIAHWDAMFNLNIRAVFLITQKALPYLRQVGEAFVVNIASLAGKNAFVGGSGYAATKHALIGFSRCLMLEERKNGINVLTVCPGSVRTDFFQHHQSAKTVLAKEILEPQDVAQAVVESLKLPARAMVSELDIRPANP</sequence>
<dbReference type="Pfam" id="PF00106">
    <property type="entry name" value="adh_short"/>
    <property type="match status" value="1"/>
</dbReference>
<organism evidence="5 6">
    <name type="scientific">Caldithrix abyssi DSM 13497</name>
    <dbReference type="NCBI Taxonomy" id="880073"/>
    <lineage>
        <taxon>Bacteria</taxon>
        <taxon>Pseudomonadati</taxon>
        <taxon>Calditrichota</taxon>
        <taxon>Calditrichia</taxon>
        <taxon>Calditrichales</taxon>
        <taxon>Calditrichaceae</taxon>
        <taxon>Caldithrix</taxon>
    </lineage>
</organism>
<dbReference type="PRINTS" id="PR00080">
    <property type="entry name" value="SDRFAMILY"/>
</dbReference>
<dbReference type="eggNOG" id="COG4221">
    <property type="taxonomic scope" value="Bacteria"/>
</dbReference>
<dbReference type="PRINTS" id="PR00081">
    <property type="entry name" value="GDHRDH"/>
</dbReference>
<dbReference type="FunFam" id="3.40.50.720:FF:000084">
    <property type="entry name" value="Short-chain dehydrogenase reductase"/>
    <property type="match status" value="1"/>
</dbReference>
<evidence type="ECO:0000313" key="5">
    <source>
        <dbReference type="EMBL" id="EHO40156.1"/>
    </source>
</evidence>
<dbReference type="Proteomes" id="UP000183868">
    <property type="component" value="Chromosome"/>
</dbReference>
<dbReference type="InterPro" id="IPR020904">
    <property type="entry name" value="Sc_DH/Rdtase_CS"/>
</dbReference>
<reference evidence="5 6" key="1">
    <citation type="submission" date="2011-09" db="EMBL/GenBank/DDBJ databases">
        <title>The permanent draft genome of Caldithrix abyssi DSM 13497.</title>
        <authorList>
            <consortium name="US DOE Joint Genome Institute (JGI-PGF)"/>
            <person name="Lucas S."/>
            <person name="Han J."/>
            <person name="Lapidus A."/>
            <person name="Bruce D."/>
            <person name="Goodwin L."/>
            <person name="Pitluck S."/>
            <person name="Peters L."/>
            <person name="Kyrpides N."/>
            <person name="Mavromatis K."/>
            <person name="Ivanova N."/>
            <person name="Mikhailova N."/>
            <person name="Chertkov O."/>
            <person name="Detter J.C."/>
            <person name="Tapia R."/>
            <person name="Han C."/>
            <person name="Land M."/>
            <person name="Hauser L."/>
            <person name="Markowitz V."/>
            <person name="Cheng J.-F."/>
            <person name="Hugenholtz P."/>
            <person name="Woyke T."/>
            <person name="Wu D."/>
            <person name="Spring S."/>
            <person name="Brambilla E."/>
            <person name="Klenk H.-P."/>
            <person name="Eisen J.A."/>
        </authorList>
    </citation>
    <scope>NUCLEOTIDE SEQUENCE [LARGE SCALE GENOMIC DNA]</scope>
    <source>
        <strain evidence="5 6">DSM 13497</strain>
    </source>
</reference>
<dbReference type="InterPro" id="IPR002347">
    <property type="entry name" value="SDR_fam"/>
</dbReference>
<protein>
    <submittedName>
        <fullName evidence="4">3-oxoacyl-(Acyl-carrier protein) reductase</fullName>
    </submittedName>
    <submittedName>
        <fullName evidence="5">Short-chain dehydrogenase/reductase SDR</fullName>
    </submittedName>
</protein>
<dbReference type="InterPro" id="IPR057326">
    <property type="entry name" value="KR_dom"/>
</dbReference>
<dbReference type="EMBL" id="CP018099">
    <property type="protein sequence ID" value="APF20083.1"/>
    <property type="molecule type" value="Genomic_DNA"/>
</dbReference>
<accession>H1XRK3</accession>
<evidence type="ECO:0000256" key="2">
    <source>
        <dbReference type="RuleBase" id="RU000363"/>
    </source>
</evidence>
<name>H1XRK3_CALAY</name>
<comment type="similarity">
    <text evidence="1 2">Belongs to the short-chain dehydrogenases/reductases (SDR) family.</text>
</comment>
<dbReference type="PANTHER" id="PTHR42879:SF2">
    <property type="entry name" value="3-OXOACYL-[ACYL-CARRIER-PROTEIN] REDUCTASE FABG"/>
    <property type="match status" value="1"/>
</dbReference>
<evidence type="ECO:0000256" key="1">
    <source>
        <dbReference type="ARBA" id="ARBA00006484"/>
    </source>
</evidence>
<dbReference type="GO" id="GO:0032787">
    <property type="term" value="P:monocarboxylic acid metabolic process"/>
    <property type="evidence" value="ECO:0007669"/>
    <property type="project" value="UniProtKB-ARBA"/>
</dbReference>
<dbReference type="Proteomes" id="UP000004671">
    <property type="component" value="Chromosome"/>
</dbReference>
<evidence type="ECO:0000313" key="7">
    <source>
        <dbReference type="Proteomes" id="UP000183868"/>
    </source>
</evidence>
<dbReference type="SMART" id="SM00822">
    <property type="entry name" value="PKS_KR"/>
    <property type="match status" value="1"/>
</dbReference>
<dbReference type="EMBL" id="CM001402">
    <property type="protein sequence ID" value="EHO40156.1"/>
    <property type="molecule type" value="Genomic_DNA"/>
</dbReference>
<dbReference type="InterPro" id="IPR036291">
    <property type="entry name" value="NAD(P)-bd_dom_sf"/>
</dbReference>
<dbReference type="InterPro" id="IPR050259">
    <property type="entry name" value="SDR"/>
</dbReference>
<reference evidence="4 7" key="2">
    <citation type="submission" date="2016-11" db="EMBL/GenBank/DDBJ databases">
        <title>Genomic analysis of Caldithrix abyssi and proposal of a novel bacterial phylum Caldithrichaeota.</title>
        <authorList>
            <person name="Kublanov I."/>
            <person name="Sigalova O."/>
            <person name="Gavrilov S."/>
            <person name="Lebedinsky A."/>
            <person name="Ivanova N."/>
            <person name="Daum C."/>
            <person name="Reddy T."/>
            <person name="Klenk H.P."/>
            <person name="Goker M."/>
            <person name="Reva O."/>
            <person name="Miroshnichenko M."/>
            <person name="Kyprides N."/>
            <person name="Woyke T."/>
            <person name="Gelfand M."/>
        </authorList>
    </citation>
    <scope>NUCLEOTIDE SEQUENCE [LARGE SCALE GENOMIC DNA]</scope>
    <source>
        <strain evidence="4 7">LF13</strain>
    </source>
</reference>
<gene>
    <name evidence="4" type="ORF">Cabys_3335</name>
    <name evidence="5" type="ORF">Calab_0511</name>
</gene>
<dbReference type="CDD" id="cd05233">
    <property type="entry name" value="SDR_c"/>
    <property type="match status" value="1"/>
</dbReference>
<feature type="domain" description="Ketoreductase" evidence="3">
    <location>
        <begin position="6"/>
        <end position="188"/>
    </location>
</feature>
<dbReference type="PROSITE" id="PS00061">
    <property type="entry name" value="ADH_SHORT"/>
    <property type="match status" value="1"/>
</dbReference>
<evidence type="ECO:0000259" key="3">
    <source>
        <dbReference type="SMART" id="SM00822"/>
    </source>
</evidence>